<gene>
    <name evidence="7" type="ORF">FO441_00510</name>
</gene>
<evidence type="ECO:0000256" key="4">
    <source>
        <dbReference type="SAM" id="MobiDB-lite"/>
    </source>
</evidence>
<evidence type="ECO:0000256" key="1">
    <source>
        <dbReference type="ARBA" id="ARBA00005695"/>
    </source>
</evidence>
<dbReference type="GO" id="GO:1904680">
    <property type="term" value="F:peptide transmembrane transporter activity"/>
    <property type="evidence" value="ECO:0007669"/>
    <property type="project" value="TreeGrafter"/>
</dbReference>
<feature type="signal peptide" evidence="5">
    <location>
        <begin position="1"/>
        <end position="22"/>
    </location>
</feature>
<protein>
    <submittedName>
        <fullName evidence="7">Oligopeptide ABC transporter substrate-binding protein</fullName>
    </submittedName>
</protein>
<sequence length="624" mass="69699">MAKFSWSKLMFFTMLIMVLALAACGGGSSEEETTEEASGDASSEETTEESTEEETEEGSSEDSASGDVYNYEDFGTTVSNEGEPAEGGTLNVGLTSDTPFEGTLNFNFYSGNPDFEVISLFDEPLFTMDEDFQYTNDGALQYEVNQDDNTVTFTLQEGVTWHDGEPLTIQDYVYAYEVIGDPEYPGVRGATDGFTLIEGYNEFKAGEADSISGIEVVDDQTAVFTYTELAPSLTAGGFWPYALPEHHYEGVAVAEMPEAPQTRENPIGIGPYKVDSVTPGEAVVMSKFEDYWRGEPNLDGVTLSVVSPSSVANAMETGEIDFAINFPTDQYPDVEGMEGVEWLANIEGAYTYIGFKLGEWNEEEGRVNYMPEESKMGDPELRRAMWHAMDNEAVGNRFYNGLRWKATTLITPYHANWHDDSVEVPQYDPEEANRILDEAGYEDVDGDGFRETPEGEPLEINFASMSGGDTAEPLANYYIQSWKEVGLNVQLTNGRLIEFNTFYDMVENDDPAVDIYQGAWGVGSDVDPYGLYGPDVTFNYPRYATEESTQLMERGNSAEAFDLETRQEIYNEWQALMVEEMPVIPTLYRAYVVPVNERVVNYSIDLEYNEETLPYNWGVTEVQE</sequence>
<evidence type="ECO:0000256" key="5">
    <source>
        <dbReference type="SAM" id="SignalP"/>
    </source>
</evidence>
<dbReference type="Proteomes" id="UP000315103">
    <property type="component" value="Unassembled WGS sequence"/>
</dbReference>
<dbReference type="Gene3D" id="3.40.190.10">
    <property type="entry name" value="Periplasmic binding protein-like II"/>
    <property type="match status" value="1"/>
</dbReference>
<evidence type="ECO:0000313" key="7">
    <source>
        <dbReference type="EMBL" id="TVT28793.1"/>
    </source>
</evidence>
<keyword evidence="8" id="KW-1185">Reference proteome</keyword>
<dbReference type="EMBL" id="VMSJ01000001">
    <property type="protein sequence ID" value="TVT28793.1"/>
    <property type="molecule type" value="Genomic_DNA"/>
</dbReference>
<organism evidence="7 8">
    <name type="scientific">Salinicoccus cyprini</name>
    <dbReference type="NCBI Taxonomy" id="2493691"/>
    <lineage>
        <taxon>Bacteria</taxon>
        <taxon>Bacillati</taxon>
        <taxon>Bacillota</taxon>
        <taxon>Bacilli</taxon>
        <taxon>Bacillales</taxon>
        <taxon>Staphylococcaceae</taxon>
        <taxon>Salinicoccus</taxon>
    </lineage>
</organism>
<proteinExistence type="inferred from homology"/>
<dbReference type="OrthoDB" id="9796817at2"/>
<dbReference type="RefSeq" id="WP_145284233.1">
    <property type="nucleotide sequence ID" value="NZ_VMSJ01000001.1"/>
</dbReference>
<dbReference type="PANTHER" id="PTHR30290">
    <property type="entry name" value="PERIPLASMIC BINDING COMPONENT OF ABC TRANSPORTER"/>
    <property type="match status" value="1"/>
</dbReference>
<dbReference type="AlphaFoldDB" id="A0A558AX10"/>
<evidence type="ECO:0000256" key="3">
    <source>
        <dbReference type="ARBA" id="ARBA00022729"/>
    </source>
</evidence>
<keyword evidence="3 5" id="KW-0732">Signal</keyword>
<dbReference type="InterPro" id="IPR000914">
    <property type="entry name" value="SBP_5_dom"/>
</dbReference>
<dbReference type="InterPro" id="IPR030678">
    <property type="entry name" value="Peptide/Ni-bd"/>
</dbReference>
<keyword evidence="2" id="KW-0813">Transport</keyword>
<dbReference type="Pfam" id="PF00496">
    <property type="entry name" value="SBP_bac_5"/>
    <property type="match status" value="1"/>
</dbReference>
<evidence type="ECO:0000259" key="6">
    <source>
        <dbReference type="Pfam" id="PF00496"/>
    </source>
</evidence>
<evidence type="ECO:0000313" key="8">
    <source>
        <dbReference type="Proteomes" id="UP000315103"/>
    </source>
</evidence>
<accession>A0A558AX10</accession>
<feature type="compositionally biased region" description="Acidic residues" evidence="4">
    <location>
        <begin position="29"/>
        <end position="60"/>
    </location>
</feature>
<dbReference type="GO" id="GO:0015833">
    <property type="term" value="P:peptide transport"/>
    <property type="evidence" value="ECO:0007669"/>
    <property type="project" value="TreeGrafter"/>
</dbReference>
<dbReference type="InterPro" id="IPR039424">
    <property type="entry name" value="SBP_5"/>
</dbReference>
<feature type="domain" description="Solute-binding protein family 5" evidence="6">
    <location>
        <begin position="139"/>
        <end position="532"/>
    </location>
</feature>
<dbReference type="PIRSF" id="PIRSF002741">
    <property type="entry name" value="MppA"/>
    <property type="match status" value="1"/>
</dbReference>
<dbReference type="CDD" id="cd08510">
    <property type="entry name" value="PBP2_Lactococcal_OppA_like"/>
    <property type="match status" value="1"/>
</dbReference>
<dbReference type="GO" id="GO:0042597">
    <property type="term" value="C:periplasmic space"/>
    <property type="evidence" value="ECO:0007669"/>
    <property type="project" value="UniProtKB-ARBA"/>
</dbReference>
<dbReference type="SUPFAM" id="SSF53850">
    <property type="entry name" value="Periplasmic binding protein-like II"/>
    <property type="match status" value="1"/>
</dbReference>
<reference evidence="7 8" key="1">
    <citation type="submission" date="2019-07" db="EMBL/GenBank/DDBJ databases">
        <title>Salinicoccus cyprini sp. nov., isolated from gastro-intestinal tract of mirror carp, Cyprinus carpio var. specularis, collected from Gobind Sagar Reservoir, Himachal Pradesh, India.</title>
        <authorList>
            <person name="Talwar C."/>
            <person name="Singh A.K."/>
            <person name="Lal R."/>
            <person name="Negi R.K."/>
        </authorList>
    </citation>
    <scope>NUCLEOTIDE SEQUENCE [LARGE SCALE GENOMIC DNA]</scope>
    <source>
        <strain evidence="7 8">CT19</strain>
    </source>
</reference>
<feature type="region of interest" description="Disordered" evidence="4">
    <location>
        <begin position="28"/>
        <end position="91"/>
    </location>
</feature>
<dbReference type="GO" id="GO:0043190">
    <property type="term" value="C:ATP-binding cassette (ABC) transporter complex"/>
    <property type="evidence" value="ECO:0007669"/>
    <property type="project" value="InterPro"/>
</dbReference>
<evidence type="ECO:0000256" key="2">
    <source>
        <dbReference type="ARBA" id="ARBA00022448"/>
    </source>
</evidence>
<comment type="similarity">
    <text evidence="1">Belongs to the bacterial solute-binding protein 5 family.</text>
</comment>
<dbReference type="Gene3D" id="3.10.105.10">
    <property type="entry name" value="Dipeptide-binding Protein, Domain 3"/>
    <property type="match status" value="1"/>
</dbReference>
<feature type="chain" id="PRO_5021954635" evidence="5">
    <location>
        <begin position="23"/>
        <end position="624"/>
    </location>
</feature>
<name>A0A558AX10_9STAP</name>
<dbReference type="PANTHER" id="PTHR30290:SF9">
    <property type="entry name" value="OLIGOPEPTIDE-BINDING PROTEIN APPA"/>
    <property type="match status" value="1"/>
</dbReference>
<comment type="caution">
    <text evidence="7">The sequence shown here is derived from an EMBL/GenBank/DDBJ whole genome shotgun (WGS) entry which is preliminary data.</text>
</comment>
<dbReference type="PROSITE" id="PS51257">
    <property type="entry name" value="PROKAR_LIPOPROTEIN"/>
    <property type="match status" value="1"/>
</dbReference>